<comment type="caution">
    <text evidence="1">The sequence shown here is derived from an EMBL/GenBank/DDBJ whole genome shotgun (WGS) entry which is preliminary data.</text>
</comment>
<dbReference type="Proteomes" id="UP000574390">
    <property type="component" value="Unassembled WGS sequence"/>
</dbReference>
<evidence type="ECO:0000313" key="2">
    <source>
        <dbReference type="EMBL" id="KAF4722049.1"/>
    </source>
</evidence>
<organism evidence="1 3">
    <name type="scientific">Perkinsus olseni</name>
    <name type="common">Perkinsus atlanticus</name>
    <dbReference type="NCBI Taxonomy" id="32597"/>
    <lineage>
        <taxon>Eukaryota</taxon>
        <taxon>Sar</taxon>
        <taxon>Alveolata</taxon>
        <taxon>Perkinsozoa</taxon>
        <taxon>Perkinsea</taxon>
        <taxon>Perkinsida</taxon>
        <taxon>Perkinsidae</taxon>
        <taxon>Perkinsus</taxon>
    </lineage>
</organism>
<feature type="non-terminal residue" evidence="1">
    <location>
        <position position="1"/>
    </location>
</feature>
<dbReference type="EMBL" id="JABANO010035789">
    <property type="protein sequence ID" value="KAF4702904.1"/>
    <property type="molecule type" value="Genomic_DNA"/>
</dbReference>
<evidence type="ECO:0000313" key="3">
    <source>
        <dbReference type="Proteomes" id="UP000553632"/>
    </source>
</evidence>
<dbReference type="Proteomes" id="UP000553632">
    <property type="component" value="Unassembled WGS sequence"/>
</dbReference>
<evidence type="ECO:0000313" key="4">
    <source>
        <dbReference type="Proteomes" id="UP000574390"/>
    </source>
</evidence>
<dbReference type="AlphaFoldDB" id="A0A7J6Q313"/>
<feature type="non-terminal residue" evidence="1">
    <location>
        <position position="134"/>
    </location>
</feature>
<sequence length="134" mass="14629">AEISAAAVRQARRRVNEVRRRKLISGSEREGASQALVPITDPVMASLTIVDGQTLGRFRAAARMVFLAYATQQYLEGQHNYAHEILLDTFLRLCKDLTLSPVLVSEEECVEIFQSTAASGGAMNVGSFLDALDS</sequence>
<name>A0A7J6Q313_PEROL</name>
<accession>A0A7J6Q313</accession>
<dbReference type="EMBL" id="JABANM010020908">
    <property type="protein sequence ID" value="KAF4722049.1"/>
    <property type="molecule type" value="Genomic_DNA"/>
</dbReference>
<gene>
    <name evidence="2" type="ORF">FOZ62_018687</name>
    <name evidence="1" type="ORF">FOZ63_020534</name>
</gene>
<protein>
    <submittedName>
        <fullName evidence="1">Uncharacterized protein</fullName>
    </submittedName>
</protein>
<proteinExistence type="predicted"/>
<reference evidence="3 4" key="1">
    <citation type="submission" date="2020-04" db="EMBL/GenBank/DDBJ databases">
        <title>Perkinsus olseni comparative genomics.</title>
        <authorList>
            <person name="Bogema D.R."/>
        </authorList>
    </citation>
    <scope>NUCLEOTIDE SEQUENCE [LARGE SCALE GENOMIC DNA]</scope>
    <source>
        <strain evidence="2">ATCC PRA-205</strain>
        <strain evidence="1 3">ATCC PRA-207</strain>
    </source>
</reference>
<evidence type="ECO:0000313" key="1">
    <source>
        <dbReference type="EMBL" id="KAF4702904.1"/>
    </source>
</evidence>
<keyword evidence="3" id="KW-1185">Reference proteome</keyword>